<organism evidence="1 2">
    <name type="scientific">Arthrobotrys flagrans</name>
    <name type="common">Nematode-trapping fungus</name>
    <name type="synonym">Trichothecium flagrans</name>
    <dbReference type="NCBI Taxonomy" id="97331"/>
    <lineage>
        <taxon>Eukaryota</taxon>
        <taxon>Fungi</taxon>
        <taxon>Dikarya</taxon>
        <taxon>Ascomycota</taxon>
        <taxon>Pezizomycotina</taxon>
        <taxon>Orbiliomycetes</taxon>
        <taxon>Orbiliales</taxon>
        <taxon>Orbiliaceae</taxon>
        <taxon>Arthrobotrys</taxon>
    </lineage>
</organism>
<evidence type="ECO:0000313" key="2">
    <source>
        <dbReference type="Proteomes" id="UP000283090"/>
    </source>
</evidence>
<dbReference type="AlphaFoldDB" id="A0A437AH10"/>
<dbReference type="RefSeq" id="XP_067495986.1">
    <property type="nucleotide sequence ID" value="XM_067630023.1"/>
</dbReference>
<reference evidence="1 2" key="1">
    <citation type="submission" date="2019-01" db="EMBL/GenBank/DDBJ databases">
        <title>Intercellular communication is required for trap formation in the nematode-trapping fungus Duddingtonia flagrans.</title>
        <authorList>
            <person name="Youssar L."/>
            <person name="Wernet V."/>
            <person name="Hensel N."/>
            <person name="Hildebrandt H.-G."/>
            <person name="Fischer R."/>
        </authorList>
    </citation>
    <scope>NUCLEOTIDE SEQUENCE [LARGE SCALE GENOMIC DNA]</scope>
    <source>
        <strain evidence="1 2">CBS H-5679</strain>
    </source>
</reference>
<keyword evidence="2" id="KW-1185">Reference proteome</keyword>
<comment type="caution">
    <text evidence="1">The sequence shown here is derived from an EMBL/GenBank/DDBJ whole genome shotgun (WGS) entry which is preliminary data.</text>
</comment>
<dbReference type="GeneID" id="93583718"/>
<accession>A0A437AH10</accession>
<dbReference type="Proteomes" id="UP000283090">
    <property type="component" value="Unassembled WGS sequence"/>
</dbReference>
<gene>
    <name evidence="1" type="ORF">DFL_001407</name>
</gene>
<name>A0A437AH10_ARTFL</name>
<evidence type="ECO:0000313" key="1">
    <source>
        <dbReference type="EMBL" id="RVD90442.1"/>
    </source>
</evidence>
<protein>
    <submittedName>
        <fullName evidence="1">Uncharacterized protein</fullName>
    </submittedName>
</protein>
<sequence length="186" mass="20692">MSFPSGDTATIELEPALALHPFRNPHEKPSSYTPLSYSHFDYSTFDNSSSFALGASPASTAVPEYARTVQRHILDWVSCSLQAYYFDSWAEHIGNHIFNAPPKCAESRHQSKPNIFAFSTEKTVQQKILSLAYDHSAGKEQIVVVEWDKPRSFRAWVEGLVPAQVLQDGNISLGVSKSQVEESGDE</sequence>
<proteinExistence type="predicted"/>
<dbReference type="EMBL" id="SAEB01000001">
    <property type="protein sequence ID" value="RVD90442.1"/>
    <property type="molecule type" value="Genomic_DNA"/>
</dbReference>
<dbReference type="VEuPathDB" id="FungiDB:DFL_001407"/>